<evidence type="ECO:0000313" key="3">
    <source>
        <dbReference type="EMBL" id="UWZ79466.1"/>
    </source>
</evidence>
<gene>
    <name evidence="3" type="ORF">L9S41_17545</name>
</gene>
<dbReference type="Gene3D" id="3.40.1620.10">
    <property type="entry name" value="YefM-like domain"/>
    <property type="match status" value="1"/>
</dbReference>
<dbReference type="EMBL" id="CP092109">
    <property type="protein sequence ID" value="UWZ79466.1"/>
    <property type="molecule type" value="Genomic_DNA"/>
</dbReference>
<dbReference type="RefSeq" id="WP_260747818.1">
    <property type="nucleotide sequence ID" value="NZ_CP092109.1"/>
</dbReference>
<dbReference type="InterPro" id="IPR006442">
    <property type="entry name" value="Antitoxin_Phd/YefM"/>
</dbReference>
<evidence type="ECO:0000256" key="2">
    <source>
        <dbReference type="RuleBase" id="RU362080"/>
    </source>
</evidence>
<name>A0ABY5ZL97_9BACT</name>
<sequence length="92" mass="10612">MSTSKKNELHADEWQLQEAKNRLSRVVEEARRGKPQTITLRGTPAAVVLSFEQYQELTRPRSPLSEFFKSSPLRGVELELERSRDTGREVDL</sequence>
<proteinExistence type="inferred from homology"/>
<protein>
    <recommendedName>
        <fullName evidence="2">Antitoxin</fullName>
    </recommendedName>
</protein>
<accession>A0ABY5ZL97</accession>
<dbReference type="NCBIfam" id="TIGR01552">
    <property type="entry name" value="phd_fam"/>
    <property type="match status" value="1"/>
</dbReference>
<evidence type="ECO:0000313" key="4">
    <source>
        <dbReference type="Proteomes" id="UP001060414"/>
    </source>
</evidence>
<dbReference type="Proteomes" id="UP001060414">
    <property type="component" value="Chromosome"/>
</dbReference>
<reference evidence="3" key="1">
    <citation type="journal article" date="2022" name="Environ. Microbiol.">
        <title>Geoalkalibacter halelectricus SAP #1 sp. nov. possessing extracellular electron transfer and mineral#reducing capabilities from a haloalkaline environment.</title>
        <authorList>
            <person name="Yadav S."/>
            <person name="Singh R."/>
            <person name="Sundharam S.S."/>
            <person name="Chaudhary S."/>
            <person name="Krishnamurthi S."/>
            <person name="Patil S.A."/>
        </authorList>
    </citation>
    <scope>NUCLEOTIDE SEQUENCE</scope>
    <source>
        <strain evidence="3">SAP-1</strain>
    </source>
</reference>
<dbReference type="PANTHER" id="PTHR33713">
    <property type="entry name" value="ANTITOXIN YAFN-RELATED"/>
    <property type="match status" value="1"/>
</dbReference>
<comment type="similarity">
    <text evidence="1 2">Belongs to the phD/YefM antitoxin family.</text>
</comment>
<dbReference type="Pfam" id="PF02604">
    <property type="entry name" value="PhdYeFM_antitox"/>
    <property type="match status" value="1"/>
</dbReference>
<keyword evidence="4" id="KW-1185">Reference proteome</keyword>
<dbReference type="InterPro" id="IPR036165">
    <property type="entry name" value="YefM-like_sf"/>
</dbReference>
<comment type="function">
    <text evidence="2">Antitoxin component of a type II toxin-antitoxin (TA) system.</text>
</comment>
<organism evidence="3 4">
    <name type="scientific">Geoalkalibacter halelectricus</name>
    <dbReference type="NCBI Taxonomy" id="2847045"/>
    <lineage>
        <taxon>Bacteria</taxon>
        <taxon>Pseudomonadati</taxon>
        <taxon>Thermodesulfobacteriota</taxon>
        <taxon>Desulfuromonadia</taxon>
        <taxon>Desulfuromonadales</taxon>
        <taxon>Geoalkalibacteraceae</taxon>
        <taxon>Geoalkalibacter</taxon>
    </lineage>
</organism>
<evidence type="ECO:0000256" key="1">
    <source>
        <dbReference type="ARBA" id="ARBA00009981"/>
    </source>
</evidence>
<dbReference type="InterPro" id="IPR051405">
    <property type="entry name" value="phD/YefM_antitoxin"/>
</dbReference>
<dbReference type="PANTHER" id="PTHR33713:SF9">
    <property type="entry name" value="ANTITOXIN"/>
    <property type="match status" value="1"/>
</dbReference>
<dbReference type="SUPFAM" id="SSF143120">
    <property type="entry name" value="YefM-like"/>
    <property type="match status" value="1"/>
</dbReference>